<dbReference type="InterPro" id="IPR037579">
    <property type="entry name" value="FIB_ANG-like"/>
</dbReference>
<dbReference type="InterPro" id="IPR002181">
    <property type="entry name" value="Fibrinogen_a/b/g_C_dom"/>
</dbReference>
<dbReference type="PANTHER" id="PTHR47221:SF6">
    <property type="entry name" value="FIBRINOGEN ALPHA CHAIN"/>
    <property type="match status" value="1"/>
</dbReference>
<evidence type="ECO:0000256" key="2">
    <source>
        <dbReference type="ARBA" id="ARBA00022525"/>
    </source>
</evidence>
<dbReference type="CDD" id="cd00087">
    <property type="entry name" value="FReD"/>
    <property type="match status" value="1"/>
</dbReference>
<feature type="region of interest" description="Disordered" evidence="7">
    <location>
        <begin position="1"/>
        <end position="62"/>
    </location>
</feature>
<dbReference type="GO" id="GO:0005576">
    <property type="term" value="C:extracellular region"/>
    <property type="evidence" value="ECO:0007669"/>
    <property type="project" value="UniProtKB-SubCell"/>
</dbReference>
<dbReference type="RefSeq" id="XP_038820759.1">
    <property type="nucleotide sequence ID" value="XM_038964831.1"/>
</dbReference>
<evidence type="ECO:0000256" key="5">
    <source>
        <dbReference type="ARBA" id="ARBA00023157"/>
    </source>
</evidence>
<gene>
    <name evidence="10" type="primary">LOC120021187</name>
</gene>
<organism evidence="9 10">
    <name type="scientific">Salvelinus namaycush</name>
    <name type="common">Lake trout</name>
    <name type="synonym">Salmo namaycush</name>
    <dbReference type="NCBI Taxonomy" id="8040"/>
    <lineage>
        <taxon>Eukaryota</taxon>
        <taxon>Metazoa</taxon>
        <taxon>Chordata</taxon>
        <taxon>Craniata</taxon>
        <taxon>Vertebrata</taxon>
        <taxon>Euteleostomi</taxon>
        <taxon>Actinopterygii</taxon>
        <taxon>Neopterygii</taxon>
        <taxon>Teleostei</taxon>
        <taxon>Protacanthopterygii</taxon>
        <taxon>Salmoniformes</taxon>
        <taxon>Salmonidae</taxon>
        <taxon>Salmoninae</taxon>
        <taxon>Salvelinus</taxon>
    </lineage>
</organism>
<dbReference type="GeneID" id="120021187"/>
<evidence type="ECO:0000256" key="1">
    <source>
        <dbReference type="ARBA" id="ARBA00004613"/>
    </source>
</evidence>
<evidence type="ECO:0000313" key="9">
    <source>
        <dbReference type="Proteomes" id="UP000808372"/>
    </source>
</evidence>
<proteinExistence type="predicted"/>
<evidence type="ECO:0000256" key="6">
    <source>
        <dbReference type="ARBA" id="ARBA00023180"/>
    </source>
</evidence>
<evidence type="ECO:0000313" key="10">
    <source>
        <dbReference type="RefSeq" id="XP_038820759.1"/>
    </source>
</evidence>
<evidence type="ECO:0000256" key="4">
    <source>
        <dbReference type="ARBA" id="ARBA00023054"/>
    </source>
</evidence>
<keyword evidence="4" id="KW-0175">Coiled coil</keyword>
<dbReference type="PROSITE" id="PS00514">
    <property type="entry name" value="FIBRINOGEN_C_1"/>
    <property type="match status" value="1"/>
</dbReference>
<comment type="subcellular location">
    <subcellularLocation>
        <location evidence="1">Secreted</location>
    </subcellularLocation>
</comment>
<keyword evidence="2" id="KW-0964">Secreted</keyword>
<keyword evidence="3" id="KW-0732">Signal</keyword>
<dbReference type="PROSITE" id="PS51406">
    <property type="entry name" value="FIBRINOGEN_C_2"/>
    <property type="match status" value="1"/>
</dbReference>
<sequence>MGKVWRDTIEGFKQSIKRSRNPSRTPKNIQKKSVTKDVSAPKSKRLARQNSFKVKTGVRGDRAMLSPPDAPPACPHCKDSLVAAPLARTGSGGCEGRPGMAGCRVAVAPLAASDPPLRVEHRHEVRQVQPESRDVSERLVQLQRCMNPLQEPGVPRGRVGQGGDTLGAILALMAAVLTECDLHCHSQALRAMARRLEYTAVRARVCVAVVPSVRLHPQDCAEIYRLGIKENGIYTIQPDPHRPAVEAECDMETAGGGWTVFQRRRDGSVDFNRTWQEYREGFGSPQGEYWLGNAALHALTNTGQHLLRIQLEDWHQQKRQATYNTFRVAAEAQRYRLTAREYSGDAGNALSYSKRYNHDGRAFSTNDRDHDRYTSGNCAEYYGAGWWFDACLASNLNGLFYRGRYSGLTNGIYWGTWYILTDSHSGERYSFKSVEMKTRPRNF</sequence>
<keyword evidence="9" id="KW-1185">Reference proteome</keyword>
<dbReference type="NCBIfam" id="NF040941">
    <property type="entry name" value="GGGWT_bact"/>
    <property type="match status" value="1"/>
</dbReference>
<dbReference type="Pfam" id="PF00147">
    <property type="entry name" value="Fibrinogen_C"/>
    <property type="match status" value="1"/>
</dbReference>
<dbReference type="Proteomes" id="UP000808372">
    <property type="component" value="Chromosome 2"/>
</dbReference>
<feature type="compositionally biased region" description="Polar residues" evidence="7">
    <location>
        <begin position="22"/>
        <end position="32"/>
    </location>
</feature>
<keyword evidence="5" id="KW-1015">Disulfide bond</keyword>
<name>A0A8U0PBG0_SALNM</name>
<protein>
    <submittedName>
        <fullName evidence="10">Fibroleukin-like</fullName>
    </submittedName>
</protein>
<dbReference type="PANTHER" id="PTHR47221">
    <property type="entry name" value="FIBRINOGEN ALPHA CHAIN"/>
    <property type="match status" value="1"/>
</dbReference>
<dbReference type="GO" id="GO:0007596">
    <property type="term" value="P:blood coagulation"/>
    <property type="evidence" value="ECO:0007669"/>
    <property type="project" value="InterPro"/>
</dbReference>
<accession>A0A8U0PBG0</accession>
<dbReference type="SMART" id="SM00186">
    <property type="entry name" value="FBG"/>
    <property type="match status" value="1"/>
</dbReference>
<dbReference type="AlphaFoldDB" id="A0A8U0PBG0"/>
<evidence type="ECO:0000256" key="7">
    <source>
        <dbReference type="SAM" id="MobiDB-lite"/>
    </source>
</evidence>
<dbReference type="InterPro" id="IPR020837">
    <property type="entry name" value="Fibrinogen_CS"/>
</dbReference>
<dbReference type="KEGG" id="snh:120021187"/>
<feature type="compositionally biased region" description="Basic and acidic residues" evidence="7">
    <location>
        <begin position="1"/>
        <end position="10"/>
    </location>
</feature>
<dbReference type="SUPFAM" id="SSF56496">
    <property type="entry name" value="Fibrinogen C-terminal domain-like"/>
    <property type="match status" value="1"/>
</dbReference>
<dbReference type="InterPro" id="IPR036056">
    <property type="entry name" value="Fibrinogen-like_C"/>
</dbReference>
<feature type="domain" description="Fibrinogen C-terminal" evidence="8">
    <location>
        <begin position="211"/>
        <end position="442"/>
    </location>
</feature>
<evidence type="ECO:0000256" key="3">
    <source>
        <dbReference type="ARBA" id="ARBA00022729"/>
    </source>
</evidence>
<keyword evidence="6" id="KW-0325">Glycoprotein</keyword>
<dbReference type="Gene3D" id="3.90.215.10">
    <property type="entry name" value="Gamma Fibrinogen, chain A, domain 1"/>
    <property type="match status" value="1"/>
</dbReference>
<reference evidence="10" key="1">
    <citation type="submission" date="2025-08" db="UniProtKB">
        <authorList>
            <consortium name="RefSeq"/>
        </authorList>
    </citation>
    <scope>IDENTIFICATION</scope>
    <source>
        <tissue evidence="10">White muscle</tissue>
    </source>
</reference>
<dbReference type="FunFam" id="3.90.215.10:FF:000001">
    <property type="entry name" value="Tenascin isoform 1"/>
    <property type="match status" value="1"/>
</dbReference>
<evidence type="ECO:0000259" key="8">
    <source>
        <dbReference type="PROSITE" id="PS51406"/>
    </source>
</evidence>
<dbReference type="InterPro" id="IPR014716">
    <property type="entry name" value="Fibrinogen_a/b/g_C_1"/>
</dbReference>